<keyword evidence="3" id="KW-1185">Reference proteome</keyword>
<comment type="caution">
    <text evidence="2">The sequence shown here is derived from an EMBL/GenBank/DDBJ whole genome shotgun (WGS) entry which is preliminary data.</text>
</comment>
<keyword evidence="1" id="KW-0472">Membrane</keyword>
<dbReference type="EMBL" id="JBGBZN010000002">
    <property type="protein sequence ID" value="MEY9473676.1"/>
    <property type="molecule type" value="Genomic_DNA"/>
</dbReference>
<keyword evidence="1" id="KW-0812">Transmembrane</keyword>
<evidence type="ECO:0000256" key="1">
    <source>
        <dbReference type="SAM" id="Phobius"/>
    </source>
</evidence>
<protein>
    <recommendedName>
        <fullName evidence="4">Polysaccharide chain length determinant N-terminal domain-containing protein</fullName>
    </recommendedName>
</protein>
<organism evidence="2 3">
    <name type="scientific">Bradyrhizobium yuanmingense</name>
    <dbReference type="NCBI Taxonomy" id="108015"/>
    <lineage>
        <taxon>Bacteria</taxon>
        <taxon>Pseudomonadati</taxon>
        <taxon>Pseudomonadota</taxon>
        <taxon>Alphaproteobacteria</taxon>
        <taxon>Hyphomicrobiales</taxon>
        <taxon>Nitrobacteraceae</taxon>
        <taxon>Bradyrhizobium</taxon>
    </lineage>
</organism>
<keyword evidence="1" id="KW-1133">Transmembrane helix</keyword>
<gene>
    <name evidence="2" type="ORF">ABH992_006075</name>
</gene>
<feature type="transmembrane region" description="Helical" evidence="1">
    <location>
        <begin position="256"/>
        <end position="273"/>
    </location>
</feature>
<evidence type="ECO:0000313" key="2">
    <source>
        <dbReference type="EMBL" id="MEY9473676.1"/>
    </source>
</evidence>
<evidence type="ECO:0008006" key="4">
    <source>
        <dbReference type="Google" id="ProtNLM"/>
    </source>
</evidence>
<dbReference type="RefSeq" id="WP_370058300.1">
    <property type="nucleotide sequence ID" value="NZ_JBGBYD010000002.1"/>
</dbReference>
<reference evidence="2 3" key="1">
    <citation type="submission" date="2024-07" db="EMBL/GenBank/DDBJ databases">
        <title>Genomic Encyclopedia of Type Strains, Phase V (KMG-V): Genome sequencing to study the core and pangenomes of soil and plant-associated prokaryotes.</title>
        <authorList>
            <person name="Whitman W."/>
        </authorList>
    </citation>
    <scope>NUCLEOTIDE SEQUENCE [LARGE SCALE GENOMIC DNA]</scope>
    <source>
        <strain evidence="2 3">USDA 222</strain>
    </source>
</reference>
<evidence type="ECO:0000313" key="3">
    <source>
        <dbReference type="Proteomes" id="UP001565474"/>
    </source>
</evidence>
<accession>A0ABV4GQ86</accession>
<name>A0ABV4GQ86_9BRAD</name>
<proteinExistence type="predicted"/>
<sequence length="282" mass="30180">MSEGHGRISIAEYVSGMSAFLRRSVQKRLSAIALGTVAVMFTVFLVSQMIPASYTATASVRLARVDDEDLLTPQATATQMNLRAFQVRALDAAGLVTGPDDRGRKLILDSFNARPNTAGTLTLVVTAADEKQAGDALEAAVSQLNKEQEKLRAPLVSDIEALLALADANIASLTRIRESLATSDSITPSAAGDPLALAWRRVWLLDLTTKNERSLFAANAQRRRLVSRLGPANTYPASLSDDVVVVQASPRPVRHAIFAGAIALLALLLYAMIRMPGSTRAD</sequence>
<dbReference type="Proteomes" id="UP001565474">
    <property type="component" value="Unassembled WGS sequence"/>
</dbReference>
<feature type="transmembrane region" description="Helical" evidence="1">
    <location>
        <begin position="29"/>
        <end position="50"/>
    </location>
</feature>